<dbReference type="InterPro" id="IPR000409">
    <property type="entry name" value="BEACH_dom"/>
</dbReference>
<sequence length="2616" mass="306614">MSRNDLKPQLKDAKKAWKSYKSSSSLEEFYSLCRICELASLEDREKFINKKKFCSELALNLSNVLVFYNNNEIDPKDVIEQSNSLFIILYHGIKIHKFNHNDNNLINIVLDSISKLLYKNDESNFIHAQMAVKLFKILYFFANAYSKGSKGISAIHNSSRQLLDLISQEKTALTKILIPSEKSTTLQPDHTDLLLLSLEIFSISSQKIINDNDFNFYQPIFSQIIKSLKLLSEDPDYQKSTLCLKKFISLINIVIYLSYKQIIAKKFLESYADAIYDLSISLIIPSVTQGIELQHGILADNNILAMFLKSMIGLFSKAFQQINKDQNPITISTGLVGIRIIQTCIEKLNKIKGNFDESSMKCFAHYSITFLYEVYIQSENAEVFRSEIKILNLMLKNQFIVYNYLFKSTWDTMLLGFAQFLCDKRCAQDFALAIIYSIKKHFDDNCYLEVILGKIKLIIDKKQDLFVLLLKARLTEDLIADVFEGLDGCVSQYVNEIIGMLIDQNIKSNVGVLSVLKIILRVVSASNNFEDADAEIQSDRQLIKSLKDIKVDFNRPKDEANLEKSLTVSKYFETFACKILLNCTNETIKLFLSYLESSTRTKTLLWLINILSNSLNQKVFKDFIVSRYYTDIIKLLLNALERPWNNEKLIINLWSAEFLCLNKLMARKSFIYKESKHFDTLVLVLLLRKPEYKEIKEKICTQCIQYIFEICFSEDNLIGYPNFTPLFIEMACTSYWTLPELLKNNFSLILQNKINLEILAQNKISSIILHNFLQTPNSEFWPKYTKTLKSLMSLSFTTSDFNCWLNSYTTCNFNFIQKCLLKFLKSALVKSIEDFGFKNYLYLLDKSIIKISNLQTPKLGKQESTFSLKDEFSLAFWIYPINPSLWEIFSIKYPKKLSFLLENFVLILYDGKSYKLKTPIKPSQWNFVSISFNKKNPKSSQVKVFLNNLEIPFNKTQPHIDSKTIILKSVKFKQIASGDIKLFGALTGLYLFSKELSPIIVYTLWSLGPLIKFPHFPNDIPDQARNAYNVLNKIFVYDFLYKEINNPEPCKNIIKISHSCIFNTIKLYGFERFIGEINANLLDAECLENFYYIVLYILKKNTVSNFVDESFIRAFGYYVNQGVFNERIYNVLAKIYSKCNVRGRSILSGSLLYCKEFLMSFKENKAIFDILKSKYRLIHKFSRENLFTFCLIISDEPVKHIESLIEYYLGEKSNLEIYRKDLIAILGYFLKVENYSLAKGLLKVILKFRYTHNKINKDTSIILSAVNRFKNSTRLVIEILLVYNSFCFKDYEYHIEKSSRFTYFYSIISLIDHLLPKQLDTNIIEFLLKEGYNKNSPIDFHKYHFIDLVMKRFYLIDSDEIKGFILRKIIHNADLINQAIIGRDIFYNWVNKYIEHSEEKAVQILNTIINLSYSDKQQEVFLYLMMNNPNTLIYSMILEKNIGGDVQNEYFYLFSRVLNASEKNLKYLYKCFDIMLNSECLMDKIVKSYELLNLELLELRPDKILNTNSMLAVQYIIYLSEGMEKFLKQNQKFPFFITFLSNPKINYFNRYQNSSDSQLKYSEQLLSIFAFTELHQNYSISPEEVINDLELFIDKSDFFTKLSDFFSENELIKRYIDVYESEKMSLDFKTVKTRGSCEKVNEMYSQDHVNLLEILECAEWKIVYLSLGYLKKLLRKKCSSQELVIDSVTDNRMPSLKKILKVYKQMIEKFDKIFKGFSEEYPTRFLYKMYFDTYKDEKKWFRVKRVLIDEPVENIKVRQVYDKYGRWSTVSPNPAEKIEFKIKNPFVNNSSVIFPQENDLSAVPKLENFVNNLSIKSESYSQLNLIEYFNPNYTLEYKVERIKVVGASFGNFFITPNFIELIFCGEKKPNESDFDDGFPSFGMTLKQKRYIWYLSDFKEIIRKRFLHKHIALEFITIEGKSYYINFFKEKNREQVINLLKTWGQIRIPDKIPISEVNTANKLWKFNKITNFEYLMILNKYSSRSCNDLSQYPIFPWIISEYSSEFISFQDTFIHRILKYPVCAQSETARNSLKEKYENWNFIDLEPFHYGSHYSCAGIVLYYSIRLEPYQTQAKELQGGNFDVADRLFHSFLKAWRGCQDINSSSCKELIPELFFSSYIFNNFTQETLGITHDKIKIIHVEPPKWAESNWDFLVKHRVVLESPSVSQELPNWIDLIFGIKQIKEPVQWFNKFFPYTYESKYIEECNKKPKEIMQLKDQVYHFGQCPIVLFDNELHGKKNYIKNDYIFYKIVYMNYVKEYRFTKFAEKRINSGLPFAIFYLSKYVLVLRLVDEQVFMTKYRHLDSEVLILVDDYVLRNYVFCNFVDCKGILQNGDMYEWNAKVLRNGFEVMFEKLLLAGMDCSHALLIYNLKGQLLRSLFWHSDLVSCASSTGDFIFSGSIDSSIVSWKLTNDNALDTFPIVLSSKIHRKIPENFSLSPKHIFSGHSAPVTYLQALESYSLLISFSIPNIVLIHDIKNAECLYKISKQVHIIQVSEMGIIGIYTQQTAEFFGVNKDPIRDEEQILPDTIKDAVFSSCGDFVLECYEDTIVIRDYCKKNSSYDVEFSAKCVAVHPKERNIAYVQMVNNGKWEIGLLALKHDMETDEKKDFLSEYNIVE</sequence>
<dbReference type="SUPFAM" id="SSF49899">
    <property type="entry name" value="Concanavalin A-like lectins/glucanases"/>
    <property type="match status" value="1"/>
</dbReference>
<proteinExistence type="predicted"/>
<dbReference type="Pfam" id="PF14844">
    <property type="entry name" value="PH_BEACH"/>
    <property type="match status" value="1"/>
</dbReference>
<dbReference type="OrthoDB" id="26681at2759"/>
<name>A0A1R2BWN5_9CILI</name>
<accession>A0A1R2BWN5</accession>
<dbReference type="InterPro" id="IPR023362">
    <property type="entry name" value="PH-BEACH_dom"/>
</dbReference>
<dbReference type="PROSITE" id="PS50197">
    <property type="entry name" value="BEACH"/>
    <property type="match status" value="1"/>
</dbReference>
<feature type="domain" description="BEACH-type PH" evidence="2">
    <location>
        <begin position="1828"/>
        <end position="1940"/>
    </location>
</feature>
<reference evidence="3 4" key="1">
    <citation type="submission" date="2016-11" db="EMBL/GenBank/DDBJ databases">
        <title>The macronuclear genome of Stentor coeruleus: a giant cell with tiny introns.</title>
        <authorList>
            <person name="Slabodnick M."/>
            <person name="Ruby J.G."/>
            <person name="Reiff S.B."/>
            <person name="Swart E.C."/>
            <person name="Gosai S."/>
            <person name="Prabakaran S."/>
            <person name="Witkowska E."/>
            <person name="Larue G.E."/>
            <person name="Fisher S."/>
            <person name="Freeman R.M."/>
            <person name="Gunawardena J."/>
            <person name="Chu W."/>
            <person name="Stover N.A."/>
            <person name="Gregory B.D."/>
            <person name="Nowacki M."/>
            <person name="Derisi J."/>
            <person name="Roy S.W."/>
            <person name="Marshall W.F."/>
            <person name="Sood P."/>
        </authorList>
    </citation>
    <scope>NUCLEOTIDE SEQUENCE [LARGE SCALE GENOMIC DNA]</scope>
    <source>
        <strain evidence="3">WM001</strain>
    </source>
</reference>
<dbReference type="PANTHER" id="PTHR13743">
    <property type="entry name" value="BEIGE/BEACH-RELATED"/>
    <property type="match status" value="1"/>
</dbReference>
<dbReference type="SUPFAM" id="SSF81837">
    <property type="entry name" value="BEACH domain"/>
    <property type="match status" value="1"/>
</dbReference>
<evidence type="ECO:0000313" key="3">
    <source>
        <dbReference type="EMBL" id="OMJ81005.1"/>
    </source>
</evidence>
<dbReference type="Gene3D" id="2.30.29.30">
    <property type="entry name" value="Pleckstrin-homology domain (PH domain)/Phosphotyrosine-binding domain (PTB)"/>
    <property type="match status" value="1"/>
</dbReference>
<protein>
    <recommendedName>
        <fullName evidence="5">BEACH domain-containing protein</fullName>
    </recommendedName>
</protein>
<dbReference type="SUPFAM" id="SSF50729">
    <property type="entry name" value="PH domain-like"/>
    <property type="match status" value="1"/>
</dbReference>
<evidence type="ECO:0000313" key="4">
    <source>
        <dbReference type="Proteomes" id="UP000187209"/>
    </source>
</evidence>
<organism evidence="3 4">
    <name type="scientific">Stentor coeruleus</name>
    <dbReference type="NCBI Taxonomy" id="5963"/>
    <lineage>
        <taxon>Eukaryota</taxon>
        <taxon>Sar</taxon>
        <taxon>Alveolata</taxon>
        <taxon>Ciliophora</taxon>
        <taxon>Postciliodesmatophora</taxon>
        <taxon>Heterotrichea</taxon>
        <taxon>Heterotrichida</taxon>
        <taxon>Stentoridae</taxon>
        <taxon>Stentor</taxon>
    </lineage>
</organism>
<dbReference type="InterPro" id="IPR050865">
    <property type="entry name" value="BEACH_Domain"/>
</dbReference>
<dbReference type="Pfam" id="PF02138">
    <property type="entry name" value="Beach"/>
    <property type="match status" value="1"/>
</dbReference>
<dbReference type="SMART" id="SM01026">
    <property type="entry name" value="Beach"/>
    <property type="match status" value="1"/>
</dbReference>
<evidence type="ECO:0000259" key="2">
    <source>
        <dbReference type="PROSITE" id="PS51783"/>
    </source>
</evidence>
<dbReference type="InterPro" id="IPR036322">
    <property type="entry name" value="WD40_repeat_dom_sf"/>
</dbReference>
<comment type="caution">
    <text evidence="3">The sequence shown here is derived from an EMBL/GenBank/DDBJ whole genome shotgun (WGS) entry which is preliminary data.</text>
</comment>
<dbReference type="Gene3D" id="1.10.1540.10">
    <property type="entry name" value="BEACH domain"/>
    <property type="match status" value="1"/>
</dbReference>
<evidence type="ECO:0000259" key="1">
    <source>
        <dbReference type="PROSITE" id="PS50197"/>
    </source>
</evidence>
<dbReference type="Proteomes" id="UP000187209">
    <property type="component" value="Unassembled WGS sequence"/>
</dbReference>
<dbReference type="SMART" id="SM00320">
    <property type="entry name" value="WD40"/>
    <property type="match status" value="2"/>
</dbReference>
<dbReference type="InterPro" id="IPR013320">
    <property type="entry name" value="ConA-like_dom_sf"/>
</dbReference>
<evidence type="ECO:0008006" key="5">
    <source>
        <dbReference type="Google" id="ProtNLM"/>
    </source>
</evidence>
<feature type="domain" description="BEACH" evidence="1">
    <location>
        <begin position="1948"/>
        <end position="2238"/>
    </location>
</feature>
<dbReference type="EMBL" id="MPUH01000398">
    <property type="protein sequence ID" value="OMJ81005.1"/>
    <property type="molecule type" value="Genomic_DNA"/>
</dbReference>
<dbReference type="PROSITE" id="PS51783">
    <property type="entry name" value="PH_BEACH"/>
    <property type="match status" value="1"/>
</dbReference>
<dbReference type="InterPro" id="IPR015943">
    <property type="entry name" value="WD40/YVTN_repeat-like_dom_sf"/>
</dbReference>
<dbReference type="SUPFAM" id="SSF50978">
    <property type="entry name" value="WD40 repeat-like"/>
    <property type="match status" value="1"/>
</dbReference>
<dbReference type="InterPro" id="IPR001680">
    <property type="entry name" value="WD40_rpt"/>
</dbReference>
<dbReference type="InterPro" id="IPR011993">
    <property type="entry name" value="PH-like_dom_sf"/>
</dbReference>
<dbReference type="PANTHER" id="PTHR13743:SF112">
    <property type="entry name" value="BEACH DOMAIN-CONTAINING PROTEIN"/>
    <property type="match status" value="1"/>
</dbReference>
<gene>
    <name evidence="3" type="ORF">SteCoe_18618</name>
</gene>
<dbReference type="CDD" id="cd06071">
    <property type="entry name" value="Beach"/>
    <property type="match status" value="1"/>
</dbReference>
<dbReference type="InterPro" id="IPR036372">
    <property type="entry name" value="BEACH_dom_sf"/>
</dbReference>
<dbReference type="Gene3D" id="2.130.10.10">
    <property type="entry name" value="YVTN repeat-like/Quinoprotein amine dehydrogenase"/>
    <property type="match status" value="1"/>
</dbReference>
<keyword evidence="4" id="KW-1185">Reference proteome</keyword>